<dbReference type="Proteomes" id="UP001549749">
    <property type="component" value="Unassembled WGS sequence"/>
</dbReference>
<dbReference type="InterPro" id="IPR000782">
    <property type="entry name" value="FAS1_domain"/>
</dbReference>
<evidence type="ECO:0000313" key="2">
    <source>
        <dbReference type="EMBL" id="MET6998407.1"/>
    </source>
</evidence>
<dbReference type="PROSITE" id="PS51257">
    <property type="entry name" value="PROKAR_LIPOPROTEIN"/>
    <property type="match status" value="1"/>
</dbReference>
<dbReference type="SUPFAM" id="SSF82153">
    <property type="entry name" value="FAS1 domain"/>
    <property type="match status" value="1"/>
</dbReference>
<gene>
    <name evidence="2" type="ORF">ABR189_13550</name>
</gene>
<dbReference type="EMBL" id="JBEXAC010000001">
    <property type="protein sequence ID" value="MET6998407.1"/>
    <property type="molecule type" value="Genomic_DNA"/>
</dbReference>
<keyword evidence="3" id="KW-1185">Reference proteome</keyword>
<comment type="caution">
    <text evidence="2">The sequence shown here is derived from an EMBL/GenBank/DDBJ whole genome shotgun (WGS) entry which is preliminary data.</text>
</comment>
<organism evidence="2 3">
    <name type="scientific">Chitinophaga defluvii</name>
    <dbReference type="NCBI Taxonomy" id="3163343"/>
    <lineage>
        <taxon>Bacteria</taxon>
        <taxon>Pseudomonadati</taxon>
        <taxon>Bacteroidota</taxon>
        <taxon>Chitinophagia</taxon>
        <taxon>Chitinophagales</taxon>
        <taxon>Chitinophagaceae</taxon>
        <taxon>Chitinophaga</taxon>
    </lineage>
</organism>
<dbReference type="RefSeq" id="WP_354661042.1">
    <property type="nucleotide sequence ID" value="NZ_JBEXAC010000001.1"/>
</dbReference>
<reference evidence="2 3" key="1">
    <citation type="submission" date="2024-06" db="EMBL/GenBank/DDBJ databases">
        <title>Chitinophaga defluvii sp. nov., isolated from municipal sewage.</title>
        <authorList>
            <person name="Zhang L."/>
        </authorList>
    </citation>
    <scope>NUCLEOTIDE SEQUENCE [LARGE SCALE GENOMIC DNA]</scope>
    <source>
        <strain evidence="2 3">H8</strain>
    </source>
</reference>
<sequence length="232" mass="26757">MMMHTRKFVNYCGGLLLIALVLLSCQKDYYRDSGLQKGVYTISSYEFLQTQPFFFDTLVQVIKLAGLEGELRDSTNTFYAPTDHAIQKAMNVIHAVRYNDFKDTLRLEEVPGEVWRKYLSRYIIRDKYMLKDITRYDPLQRKLYGGMNIESLDGYIMHQGVIFSDYSGTKDVGPRKLVFTSIGDLASPFYMESQVATSDLQTKNGIVHVLDDNHVWGFNASDFAETVQEYIK</sequence>
<name>A0ABV2T702_9BACT</name>
<proteinExistence type="predicted"/>
<evidence type="ECO:0000259" key="1">
    <source>
        <dbReference type="PROSITE" id="PS50213"/>
    </source>
</evidence>
<evidence type="ECO:0000313" key="3">
    <source>
        <dbReference type="Proteomes" id="UP001549749"/>
    </source>
</evidence>
<dbReference type="Gene3D" id="2.30.180.10">
    <property type="entry name" value="FAS1 domain"/>
    <property type="match status" value="1"/>
</dbReference>
<feature type="domain" description="FAS1" evidence="1">
    <location>
        <begin position="42"/>
        <end position="214"/>
    </location>
</feature>
<accession>A0ABV2T702</accession>
<protein>
    <submittedName>
        <fullName evidence="2">Fasciclin domain-containing protein</fullName>
    </submittedName>
</protein>
<dbReference type="PROSITE" id="PS50213">
    <property type="entry name" value="FAS1"/>
    <property type="match status" value="1"/>
</dbReference>
<dbReference type="Pfam" id="PF02469">
    <property type="entry name" value="Fasciclin"/>
    <property type="match status" value="1"/>
</dbReference>
<dbReference type="InterPro" id="IPR036378">
    <property type="entry name" value="FAS1_dom_sf"/>
</dbReference>